<dbReference type="PANTHER" id="PTHR31836">
    <property type="match status" value="1"/>
</dbReference>
<dbReference type="PANTHER" id="PTHR31836:SF24">
    <property type="entry name" value="RLPA-LIKE PROTEIN DOUBLE-PSI BETA-BARREL DOMAIN-CONTAINING PROTEIN"/>
    <property type="match status" value="1"/>
</dbReference>
<organism evidence="3 4">
    <name type="scientific">Hericium alpestre</name>
    <dbReference type="NCBI Taxonomy" id="135208"/>
    <lineage>
        <taxon>Eukaryota</taxon>
        <taxon>Fungi</taxon>
        <taxon>Dikarya</taxon>
        <taxon>Basidiomycota</taxon>
        <taxon>Agaricomycotina</taxon>
        <taxon>Agaricomycetes</taxon>
        <taxon>Russulales</taxon>
        <taxon>Hericiaceae</taxon>
        <taxon>Hericium</taxon>
    </lineage>
</organism>
<sequence length="191" mass="19157">PAPLASSAPALSSTAPAKPETSSAAPEPKTSSAPPEPKTFSAEAPKPSTSQAPPPPPSSKAPEPSSTKAAPPAASSPASKASGGNSGLNLGGFATFFLQNGVAGACGKVHSDDDLIVAIDQDRYGSSGNSSPLCGKQVKITNTQNKKTVTATVADDCPTCKNSNSIDLSKGTFIEIADFATGMVPIEWEFA</sequence>
<feature type="non-terminal residue" evidence="3">
    <location>
        <position position="1"/>
    </location>
</feature>
<evidence type="ECO:0000313" key="4">
    <source>
        <dbReference type="Proteomes" id="UP000298061"/>
    </source>
</evidence>
<dbReference type="Gene3D" id="2.40.40.10">
    <property type="entry name" value="RlpA-like domain"/>
    <property type="match status" value="1"/>
</dbReference>
<dbReference type="CDD" id="cd22191">
    <property type="entry name" value="DPBB_RlpA_EXP_N-like"/>
    <property type="match status" value="1"/>
</dbReference>
<comment type="caution">
    <text evidence="3">The sequence shown here is derived from an EMBL/GenBank/DDBJ whole genome shotgun (WGS) entry which is preliminary data.</text>
</comment>
<feature type="compositionally biased region" description="Polar residues" evidence="2">
    <location>
        <begin position="20"/>
        <end position="33"/>
    </location>
</feature>
<evidence type="ECO:0000313" key="3">
    <source>
        <dbReference type="EMBL" id="TFY76322.1"/>
    </source>
</evidence>
<protein>
    <submittedName>
        <fullName evidence="3">Uncharacterized protein</fullName>
    </submittedName>
</protein>
<dbReference type="Proteomes" id="UP000298061">
    <property type="component" value="Unassembled WGS sequence"/>
</dbReference>
<reference evidence="3 4" key="1">
    <citation type="submission" date="2019-02" db="EMBL/GenBank/DDBJ databases">
        <title>Genome sequencing of the rare red list fungi Hericium alpestre (H. flagellum).</title>
        <authorList>
            <person name="Buettner E."/>
            <person name="Kellner H."/>
        </authorList>
    </citation>
    <scope>NUCLEOTIDE SEQUENCE [LARGE SCALE GENOMIC DNA]</scope>
    <source>
        <strain evidence="3 4">DSM 108284</strain>
    </source>
</reference>
<dbReference type="SUPFAM" id="SSF50685">
    <property type="entry name" value="Barwin-like endoglucanases"/>
    <property type="match status" value="1"/>
</dbReference>
<proteinExistence type="predicted"/>
<feature type="compositionally biased region" description="Low complexity" evidence="2">
    <location>
        <begin position="60"/>
        <end position="83"/>
    </location>
</feature>
<feature type="compositionally biased region" description="Low complexity" evidence="2">
    <location>
        <begin position="1"/>
        <end position="17"/>
    </location>
</feature>
<dbReference type="EMBL" id="SFCI01001244">
    <property type="protein sequence ID" value="TFY76322.1"/>
    <property type="molecule type" value="Genomic_DNA"/>
</dbReference>
<gene>
    <name evidence="3" type="ORF">EWM64_g7691</name>
</gene>
<dbReference type="InterPro" id="IPR036908">
    <property type="entry name" value="RlpA-like_sf"/>
</dbReference>
<dbReference type="AlphaFoldDB" id="A0A4Y9ZNF2"/>
<accession>A0A4Y9ZNF2</accession>
<feature type="region of interest" description="Disordered" evidence="2">
    <location>
        <begin position="1"/>
        <end position="83"/>
    </location>
</feature>
<evidence type="ECO:0000256" key="1">
    <source>
        <dbReference type="ARBA" id="ARBA00022729"/>
    </source>
</evidence>
<name>A0A4Y9ZNF2_9AGAM</name>
<keyword evidence="4" id="KW-1185">Reference proteome</keyword>
<keyword evidence="1" id="KW-0732">Signal</keyword>
<evidence type="ECO:0000256" key="2">
    <source>
        <dbReference type="SAM" id="MobiDB-lite"/>
    </source>
</evidence>
<dbReference type="STRING" id="135208.A0A4Y9ZNF2"/>
<dbReference type="InterPro" id="IPR051477">
    <property type="entry name" value="Expansin_CellWall"/>
</dbReference>
<dbReference type="OrthoDB" id="406505at2759"/>